<reference evidence="1" key="1">
    <citation type="journal article" date="2012" name="Bioengineered">
        <title>Additional insights into the genome of the oleaginous model alga Nannochloropsis gaditana.</title>
        <authorList>
            <person name="Jinkerson R.E."/>
            <person name="Radakovits R."/>
            <person name="Posewitz M.C."/>
        </authorList>
    </citation>
    <scope>NUCLEOTIDE SEQUENCE</scope>
    <source>
        <strain evidence="1">CCMP526</strain>
    </source>
</reference>
<dbReference type="GO" id="GO:0005819">
    <property type="term" value="C:spindle"/>
    <property type="evidence" value="ECO:0007669"/>
    <property type="project" value="TreeGrafter"/>
</dbReference>
<dbReference type="InterPro" id="IPR007145">
    <property type="entry name" value="MAP65_Ase1_PRC1"/>
</dbReference>
<dbReference type="AlphaFoldDB" id="I2CQQ7"/>
<dbReference type="PANTHER" id="PTHR19321:SF41">
    <property type="entry name" value="FASCETTO-RELATED"/>
    <property type="match status" value="1"/>
</dbReference>
<evidence type="ECO:0000313" key="1">
    <source>
        <dbReference type="EMBL" id="AFJ69240.1"/>
    </source>
</evidence>
<sequence length="202" mass="23492">MAEKVRRADRLKTLGDQIAGLWDRLKVPDQDREAFSASVDGLGPDTLEAGERELRRLHSLKREKLGSLIAESRAQITGLWEEMGVGLVEREGFGALRVGPEGYCDELLQAHEEEIQCLTDRLEVLRPILKLIWKREEFLRERTEMEELQKNSKARLTDRGGKRIEELMRIEKMDKHVKKDLPILTERLRKRLLEWEKAPEEG</sequence>
<name>I2CQQ7_NANGC</name>
<dbReference type="GO" id="GO:0000226">
    <property type="term" value="P:microtubule cytoskeleton organization"/>
    <property type="evidence" value="ECO:0007669"/>
    <property type="project" value="InterPro"/>
</dbReference>
<reference evidence="1" key="2">
    <citation type="journal article" date="2012" name="Nat. Commun.">
        <title>Draft genome sequence and genetic transformation of the oleaginous alga Nannochloropis gaditana.</title>
        <authorList>
            <person name="Radakovits R."/>
            <person name="Jinkerson R.E."/>
            <person name="Fuerstenberg S.I."/>
            <person name="Tae H."/>
            <person name="Settlage R.E."/>
            <person name="Boore J.L."/>
            <person name="Posewitz M.C."/>
        </authorList>
    </citation>
    <scope>NUCLEOTIDE SEQUENCE</scope>
    <source>
        <strain evidence="1">CCMP526</strain>
    </source>
</reference>
<proteinExistence type="evidence at transcript level"/>
<organism evidence="1">
    <name type="scientific">Nannochloropsis gaditana (strain CCMP526)</name>
    <name type="common">Green microalga</name>
    <name type="synonym">Microchloropsis gaditana</name>
    <dbReference type="NCBI Taxonomy" id="1093141"/>
    <lineage>
        <taxon>Eukaryota</taxon>
        <taxon>Sar</taxon>
        <taxon>Stramenopiles</taxon>
        <taxon>Ochrophyta</taxon>
        <taxon>Eustigmatophyceae</taxon>
        <taxon>Eustigmatales</taxon>
        <taxon>Monodopsidaceae</taxon>
        <taxon>Nannochloropsis</taxon>
    </lineage>
</organism>
<dbReference type="Pfam" id="PF03999">
    <property type="entry name" value="MAP65_ASE1"/>
    <property type="match status" value="1"/>
</dbReference>
<dbReference type="GO" id="GO:0008017">
    <property type="term" value="F:microtubule binding"/>
    <property type="evidence" value="ECO:0007669"/>
    <property type="project" value="InterPro"/>
</dbReference>
<feature type="non-terminal residue" evidence="1">
    <location>
        <position position="202"/>
    </location>
</feature>
<dbReference type="EMBL" id="JU980177">
    <property type="protein sequence ID" value="AFJ69240.1"/>
    <property type="molecule type" value="mRNA"/>
</dbReference>
<protein>
    <submittedName>
        <fullName evidence="1">Uncharacterized protein</fullName>
    </submittedName>
</protein>
<dbReference type="Gene3D" id="1.20.58.1520">
    <property type="match status" value="1"/>
</dbReference>
<dbReference type="GO" id="GO:0005737">
    <property type="term" value="C:cytoplasm"/>
    <property type="evidence" value="ECO:0007669"/>
    <property type="project" value="TreeGrafter"/>
</dbReference>
<gene>
    <name evidence="1" type="ORF">NGATSA_3004100</name>
</gene>
<accession>I2CQQ7</accession>
<dbReference type="PANTHER" id="PTHR19321">
    <property type="entry name" value="PROTEIN REGULATOR OF CYTOKINESIS 1 PRC1-RELATED"/>
    <property type="match status" value="1"/>
</dbReference>